<evidence type="ECO:0000313" key="5">
    <source>
        <dbReference type="Proteomes" id="UP000009071"/>
    </source>
</evidence>
<dbReference type="HOGENOM" id="CLU_121838_0_0_7"/>
<dbReference type="eggNOG" id="COG0852">
    <property type="taxonomic scope" value="Bacteria"/>
</dbReference>
<protein>
    <submittedName>
        <fullName evidence="4">NADH dehydrogenase</fullName>
    </submittedName>
</protein>
<feature type="region of interest" description="Disordered" evidence="2">
    <location>
        <begin position="173"/>
        <end position="192"/>
    </location>
</feature>
<dbReference type="PANTHER" id="PTHR10884">
    <property type="entry name" value="NADH DEHYDROGENASE UBIQUINONE IRON-SULFUR PROTEIN 3"/>
    <property type="match status" value="1"/>
</dbReference>
<dbReference type="Pfam" id="PF00329">
    <property type="entry name" value="Complex1_30kDa"/>
    <property type="match status" value="1"/>
</dbReference>
<gene>
    <name evidence="4" type="ordered locus">DMR_27790</name>
</gene>
<evidence type="ECO:0000259" key="3">
    <source>
        <dbReference type="Pfam" id="PF00329"/>
    </source>
</evidence>
<evidence type="ECO:0000256" key="1">
    <source>
        <dbReference type="ARBA" id="ARBA00007569"/>
    </source>
</evidence>
<keyword evidence="5" id="KW-1185">Reference proteome</keyword>
<evidence type="ECO:0000313" key="4">
    <source>
        <dbReference type="EMBL" id="BAH76270.1"/>
    </source>
</evidence>
<dbReference type="GO" id="GO:0008137">
    <property type="term" value="F:NADH dehydrogenase (ubiquinone) activity"/>
    <property type="evidence" value="ECO:0007669"/>
    <property type="project" value="InterPro"/>
</dbReference>
<proteinExistence type="inferred from homology"/>
<comment type="similarity">
    <text evidence="1">Belongs to the complex I 30 kDa subunit family.</text>
</comment>
<dbReference type="InterPro" id="IPR001268">
    <property type="entry name" value="NADH_UbQ_OxRdtase_30kDa_su"/>
</dbReference>
<reference evidence="4 5" key="1">
    <citation type="journal article" date="2009" name="Genome Res.">
        <title>Whole genome sequence of Desulfovibrio magneticus strain RS-1 revealed common gene clusters in magnetotactic bacteria.</title>
        <authorList>
            <person name="Nakazawa H."/>
            <person name="Arakaki A."/>
            <person name="Narita-Yamada S."/>
            <person name="Yashiro I."/>
            <person name="Jinno K."/>
            <person name="Aoki N."/>
            <person name="Tsuruyama A."/>
            <person name="Okamura Y."/>
            <person name="Tanikawa S."/>
            <person name="Fujita N."/>
            <person name="Takeyama H."/>
            <person name="Matsunaga T."/>
        </authorList>
    </citation>
    <scope>NUCLEOTIDE SEQUENCE [LARGE SCALE GENOMIC DNA]</scope>
    <source>
        <strain evidence="5">ATCC 700980 / DSM 13731 / RS-1</strain>
    </source>
</reference>
<accession>C4XGW5</accession>
<organism evidence="4 5">
    <name type="scientific">Solidesulfovibrio magneticus (strain ATCC 700980 / DSM 13731 / RS-1)</name>
    <name type="common">Desulfovibrio magneticus</name>
    <dbReference type="NCBI Taxonomy" id="573370"/>
    <lineage>
        <taxon>Bacteria</taxon>
        <taxon>Pseudomonadati</taxon>
        <taxon>Thermodesulfobacteriota</taxon>
        <taxon>Desulfovibrionia</taxon>
        <taxon>Desulfovibrionales</taxon>
        <taxon>Desulfovibrionaceae</taxon>
        <taxon>Solidesulfovibrio</taxon>
    </lineage>
</organism>
<dbReference type="STRING" id="573370.DMR_27790"/>
<dbReference type="Gene3D" id="3.30.460.80">
    <property type="entry name" value="NADH:ubiquinone oxidoreductase, 30kDa subunit"/>
    <property type="match status" value="1"/>
</dbReference>
<sequence length="192" mass="20755">MVAGSPGRPVMIPAFVAKMGPVCSAPMDHAKTGMTLSVTVEAAKVVEAMEVLDAEGYLLEDVMASDLQDGFEITYHLSLLDGANRLVVRAMIPHDAPSLPTISAVYPGADWHERECFDFYGIRFEGHPNLHYLLLPEDFEGHPLVKADKARKSLADLMPLGYLVDCGLAEPEAEKPKPAAVKAVKPAKTEDA</sequence>
<name>C4XGW5_SOLM1</name>
<feature type="domain" description="NADH:ubiquinone oxidoreductase 30kDa subunit" evidence="3">
    <location>
        <begin position="38"/>
        <end position="150"/>
    </location>
</feature>
<dbReference type="Proteomes" id="UP000009071">
    <property type="component" value="Chromosome"/>
</dbReference>
<dbReference type="InterPro" id="IPR037232">
    <property type="entry name" value="NADH_quin_OxRdtase_su_C/D-like"/>
</dbReference>
<dbReference type="PANTHER" id="PTHR10884:SF14">
    <property type="entry name" value="NADH DEHYDROGENASE [UBIQUINONE] IRON-SULFUR PROTEIN 3, MITOCHONDRIAL"/>
    <property type="match status" value="1"/>
</dbReference>
<dbReference type="EMBL" id="AP010904">
    <property type="protein sequence ID" value="BAH76270.1"/>
    <property type="molecule type" value="Genomic_DNA"/>
</dbReference>
<dbReference type="AlphaFoldDB" id="C4XGW5"/>
<evidence type="ECO:0000256" key="2">
    <source>
        <dbReference type="SAM" id="MobiDB-lite"/>
    </source>
</evidence>
<dbReference type="SUPFAM" id="SSF143243">
    <property type="entry name" value="Nqo5-like"/>
    <property type="match status" value="1"/>
</dbReference>
<dbReference type="KEGG" id="dma:DMR_27790"/>